<comment type="caution">
    <text evidence="3">The sequence shown here is derived from an EMBL/GenBank/DDBJ whole genome shotgun (WGS) entry which is preliminary data.</text>
</comment>
<dbReference type="InterPro" id="IPR013783">
    <property type="entry name" value="Ig-like_fold"/>
</dbReference>
<feature type="compositionally biased region" description="Pro residues" evidence="1">
    <location>
        <begin position="19"/>
        <end position="29"/>
    </location>
</feature>
<dbReference type="EMBL" id="BAAAVV010000003">
    <property type="protein sequence ID" value="GAA3165975.1"/>
    <property type="molecule type" value="Genomic_DNA"/>
</dbReference>
<dbReference type="InterPro" id="IPR036116">
    <property type="entry name" value="FN3_sf"/>
</dbReference>
<dbReference type="Gene3D" id="2.60.40.10">
    <property type="entry name" value="Immunoglobulins"/>
    <property type="match status" value="2"/>
</dbReference>
<keyword evidence="4" id="KW-1185">Reference proteome</keyword>
<dbReference type="SUPFAM" id="SSF49265">
    <property type="entry name" value="Fibronectin type III"/>
    <property type="match status" value="1"/>
</dbReference>
<dbReference type="Proteomes" id="UP001499924">
    <property type="component" value="Unassembled WGS sequence"/>
</dbReference>
<feature type="compositionally biased region" description="Pro residues" evidence="1">
    <location>
        <begin position="1"/>
        <end position="13"/>
    </location>
</feature>
<evidence type="ECO:0000256" key="2">
    <source>
        <dbReference type="SAM" id="Phobius"/>
    </source>
</evidence>
<organism evidence="3 4">
    <name type="scientific">Blastococcus jejuensis</name>
    <dbReference type="NCBI Taxonomy" id="351224"/>
    <lineage>
        <taxon>Bacteria</taxon>
        <taxon>Bacillati</taxon>
        <taxon>Actinomycetota</taxon>
        <taxon>Actinomycetes</taxon>
        <taxon>Geodermatophilales</taxon>
        <taxon>Geodermatophilaceae</taxon>
        <taxon>Blastococcus</taxon>
    </lineage>
</organism>
<reference evidence="4" key="1">
    <citation type="journal article" date="2019" name="Int. J. Syst. Evol. Microbiol.">
        <title>The Global Catalogue of Microorganisms (GCM) 10K type strain sequencing project: providing services to taxonomists for standard genome sequencing and annotation.</title>
        <authorList>
            <consortium name="The Broad Institute Genomics Platform"/>
            <consortium name="The Broad Institute Genome Sequencing Center for Infectious Disease"/>
            <person name="Wu L."/>
            <person name="Ma J."/>
        </authorList>
    </citation>
    <scope>NUCLEOTIDE SEQUENCE [LARGE SCALE GENOMIC DNA]</scope>
    <source>
        <strain evidence="4">JCM 15614</strain>
    </source>
</reference>
<keyword evidence="2" id="KW-0472">Membrane</keyword>
<keyword evidence="2" id="KW-1133">Transmembrane helix</keyword>
<evidence type="ECO:0000313" key="4">
    <source>
        <dbReference type="Proteomes" id="UP001499924"/>
    </source>
</evidence>
<evidence type="ECO:0000256" key="1">
    <source>
        <dbReference type="SAM" id="MobiDB-lite"/>
    </source>
</evidence>
<keyword evidence="2" id="KW-0812">Transmembrane</keyword>
<evidence type="ECO:0008006" key="5">
    <source>
        <dbReference type="Google" id="ProtNLM"/>
    </source>
</evidence>
<feature type="compositionally biased region" description="Pro residues" evidence="1">
    <location>
        <begin position="37"/>
        <end position="54"/>
    </location>
</feature>
<feature type="region of interest" description="Disordered" evidence="1">
    <location>
        <begin position="1"/>
        <end position="57"/>
    </location>
</feature>
<gene>
    <name evidence="3" type="ORF">GCM10010531_18170</name>
</gene>
<name>A0ABP6P5R3_9ACTN</name>
<accession>A0ABP6P5R3</accession>
<feature type="transmembrane region" description="Helical" evidence="2">
    <location>
        <begin position="62"/>
        <end position="85"/>
    </location>
</feature>
<sequence length="392" mass="40118">MPVGPPVGAPPGPQAWQPPGAPLVPPQPGAPAWEQRPGPPAGPPPGGPFAPPPSAARSRKGLWWSIGAAVVALLVAGGVLFFVLMGGVEPPTGVNATVQPDGVSVTWTAVEGASSYEVFRGDTSVGTTDQTTFLDTEAPGGTEVRYTVVAANQDGDRSEASAAGPAVITTVDAPTPVATVDGAAVQLTWEPVTGAETYAVTRDGESLAGDLTETTYLDPEPSFGDHAYEVTAVDADGEGSSASGSVQVSAPGPWVEANEIATAFPELVGDSPGGDAWNGASCATATPDPGQAAISCDYPNGILMVVVQYADTGQRDARVAEVTGQAGVQTGTWSYGSGAAQGDLWVSAADAAIAWRFITFYESGRELFSIYTEWEGHSQDQLRDEWFAGAPF</sequence>
<proteinExistence type="predicted"/>
<protein>
    <recommendedName>
        <fullName evidence="5">Fibronectin type-III domain-containing protein</fullName>
    </recommendedName>
</protein>
<evidence type="ECO:0000313" key="3">
    <source>
        <dbReference type="EMBL" id="GAA3165975.1"/>
    </source>
</evidence>